<protein>
    <submittedName>
        <fullName evidence="1">Uncharacterized protein</fullName>
    </submittedName>
</protein>
<proteinExistence type="predicted"/>
<keyword evidence="2" id="KW-1185">Reference proteome</keyword>
<dbReference type="Proteomes" id="UP000805193">
    <property type="component" value="Unassembled WGS sequence"/>
</dbReference>
<comment type="caution">
    <text evidence="1">The sequence shown here is derived from an EMBL/GenBank/DDBJ whole genome shotgun (WGS) entry which is preliminary data.</text>
</comment>
<feature type="non-terminal residue" evidence="1">
    <location>
        <position position="1"/>
    </location>
</feature>
<name>A0AC60PM07_IXOPE</name>
<evidence type="ECO:0000313" key="1">
    <source>
        <dbReference type="EMBL" id="KAG0421396.1"/>
    </source>
</evidence>
<dbReference type="EMBL" id="JABSTQ010010373">
    <property type="protein sequence ID" value="KAG0421396.1"/>
    <property type="molecule type" value="Genomic_DNA"/>
</dbReference>
<evidence type="ECO:0000313" key="2">
    <source>
        <dbReference type="Proteomes" id="UP000805193"/>
    </source>
</evidence>
<reference evidence="1 2" key="1">
    <citation type="journal article" date="2020" name="Cell">
        <title>Large-Scale Comparative Analyses of Tick Genomes Elucidate Their Genetic Diversity and Vector Capacities.</title>
        <authorList>
            <consortium name="Tick Genome and Microbiome Consortium (TIGMIC)"/>
            <person name="Jia N."/>
            <person name="Wang J."/>
            <person name="Shi W."/>
            <person name="Du L."/>
            <person name="Sun Y."/>
            <person name="Zhan W."/>
            <person name="Jiang J.F."/>
            <person name="Wang Q."/>
            <person name="Zhang B."/>
            <person name="Ji P."/>
            <person name="Bell-Sakyi L."/>
            <person name="Cui X.M."/>
            <person name="Yuan T.T."/>
            <person name="Jiang B.G."/>
            <person name="Yang W.F."/>
            <person name="Lam T.T."/>
            <person name="Chang Q.C."/>
            <person name="Ding S.J."/>
            <person name="Wang X.J."/>
            <person name="Zhu J.G."/>
            <person name="Ruan X.D."/>
            <person name="Zhao L."/>
            <person name="Wei J.T."/>
            <person name="Ye R.Z."/>
            <person name="Que T.C."/>
            <person name="Du C.H."/>
            <person name="Zhou Y.H."/>
            <person name="Cheng J.X."/>
            <person name="Dai P.F."/>
            <person name="Guo W.B."/>
            <person name="Han X.H."/>
            <person name="Huang E.J."/>
            <person name="Li L.F."/>
            <person name="Wei W."/>
            <person name="Gao Y.C."/>
            <person name="Liu J.Z."/>
            <person name="Shao H.Z."/>
            <person name="Wang X."/>
            <person name="Wang C.C."/>
            <person name="Yang T.C."/>
            <person name="Huo Q.B."/>
            <person name="Li W."/>
            <person name="Chen H.Y."/>
            <person name="Chen S.E."/>
            <person name="Zhou L.G."/>
            <person name="Ni X.B."/>
            <person name="Tian J.H."/>
            <person name="Sheng Y."/>
            <person name="Liu T."/>
            <person name="Pan Y.S."/>
            <person name="Xia L.Y."/>
            <person name="Li J."/>
            <person name="Zhao F."/>
            <person name="Cao W.C."/>
        </authorList>
    </citation>
    <scope>NUCLEOTIDE SEQUENCE [LARGE SCALE GENOMIC DNA]</scope>
    <source>
        <strain evidence="1">Iper-2018</strain>
    </source>
</reference>
<sequence>LVTLRQIKTGTILTPYLLQRLRQNSSSHRERGSGVATTTVPDIYELCHNNADLEHLLWYCPLYSEPRTRTLATIHPAGF</sequence>
<gene>
    <name evidence="1" type="ORF">HPB47_002714</name>
</gene>
<organism evidence="1 2">
    <name type="scientific">Ixodes persulcatus</name>
    <name type="common">Taiga tick</name>
    <dbReference type="NCBI Taxonomy" id="34615"/>
    <lineage>
        <taxon>Eukaryota</taxon>
        <taxon>Metazoa</taxon>
        <taxon>Ecdysozoa</taxon>
        <taxon>Arthropoda</taxon>
        <taxon>Chelicerata</taxon>
        <taxon>Arachnida</taxon>
        <taxon>Acari</taxon>
        <taxon>Parasitiformes</taxon>
        <taxon>Ixodida</taxon>
        <taxon>Ixodoidea</taxon>
        <taxon>Ixodidae</taxon>
        <taxon>Ixodinae</taxon>
        <taxon>Ixodes</taxon>
    </lineage>
</organism>
<accession>A0AC60PM07</accession>